<proteinExistence type="predicted"/>
<comment type="caution">
    <text evidence="1">The sequence shown here is derived from an EMBL/GenBank/DDBJ whole genome shotgun (WGS) entry which is preliminary data.</text>
</comment>
<organism evidence="1">
    <name type="scientific">marine sediment metagenome</name>
    <dbReference type="NCBI Taxonomy" id="412755"/>
    <lineage>
        <taxon>unclassified sequences</taxon>
        <taxon>metagenomes</taxon>
        <taxon>ecological metagenomes</taxon>
    </lineage>
</organism>
<accession>A0A0F9TB15</accession>
<evidence type="ECO:0000313" key="1">
    <source>
        <dbReference type="EMBL" id="KKN72157.1"/>
    </source>
</evidence>
<dbReference type="EMBL" id="LAZR01000368">
    <property type="protein sequence ID" value="KKN72157.1"/>
    <property type="molecule type" value="Genomic_DNA"/>
</dbReference>
<sequence length="709" mass="79218">MKIEILPNELKKYTVSSKSCVFQKDGIRIGPRFGRITFDLSEINATKCDLHFKRISGDGKTTIKSENTIDAIVVSKVSQTFSIHIRNEVYITREIGKGEVVLSSITAHSNKEENMPNWREIIKRCSKYKCIRMVGGQLFASSGGFIEDNNTIKKISTNPPGMFTREENRIKFLGSCEILDIHMGGKDPISVSSPYAHREKPGPNISTSVERPVNSIKIANVPNQIPFPLPTQQDQSQMNNSIVFNSTALNAFAKFGQIKNKLVKPIRSNNKNYLLIRKGARCSLSLSEIQDNSEYIVVIKAKKLNGNGKLWLTFASKENDFTDRVGAVLSGNISNKYITLRTKTCKYGQFHKLNISMEDTCSGEVLIEEILIVENIGITRTKGLIEYGFSTAEARDIPPSLSFGLSLNLDDDTFDPIYQGAKSFAKYVPIKTTETVDTISGSVATTTISGMSWLNKVSPIFPELRVIKNTNAIGGETLMIGRMGSLLPAKRIWVDAFFEKEAIDSDLAVLRSAAQIFSPSLLNVDLLKSKLPNVKVDLCTRPVPYITPKSVPYFENKEFALCFHRGHESTYRIIKAWNPQLPKMALVGARGGFPDTVIPVNEYMPYENLLFLISKCKFIIDIPTYRNYNSAFLDLAHHMGVPIISSNWFVIDKDNCIFLPPVEDIGKLKSPTTEAIIDGANRANNMPRKNARTDQYKAKFIASSARLFI</sequence>
<name>A0A0F9TB15_9ZZZZ</name>
<reference evidence="1" key="1">
    <citation type="journal article" date="2015" name="Nature">
        <title>Complex archaea that bridge the gap between prokaryotes and eukaryotes.</title>
        <authorList>
            <person name="Spang A."/>
            <person name="Saw J.H."/>
            <person name="Jorgensen S.L."/>
            <person name="Zaremba-Niedzwiedzka K."/>
            <person name="Martijn J."/>
            <person name="Lind A.E."/>
            <person name="van Eijk R."/>
            <person name="Schleper C."/>
            <person name="Guy L."/>
            <person name="Ettema T.J."/>
        </authorList>
    </citation>
    <scope>NUCLEOTIDE SEQUENCE</scope>
</reference>
<gene>
    <name evidence="1" type="ORF">LCGC14_0413690</name>
</gene>
<protein>
    <submittedName>
        <fullName evidence="1">Uncharacterized protein</fullName>
    </submittedName>
</protein>
<dbReference type="AlphaFoldDB" id="A0A0F9TB15"/>